<keyword evidence="5" id="KW-1133">Transmembrane helix</keyword>
<dbReference type="OrthoDB" id="3547117at2759"/>
<feature type="transmembrane region" description="Helical" evidence="5">
    <location>
        <begin position="1451"/>
        <end position="1472"/>
    </location>
</feature>
<sequence>MGSVAETDSNGAKTTPKPTTPDEAEKGEVKSQEKERKRPSWRMPRKDTAPIAVKGGPAAASRPGLGKRMVSSELLTQSPSQPSPSTEVSPKSQVASLLCLYVTENNINMLKYQMKSLKENDMLESAGFATQDAAGNGLLQIAALRGHLKILKALLEQGFNINALDRNHGTALQAAIYMGHKDIYEELLNWGKRPKNLEDVPGQEPHHSPLPRQPTAMKQEKVVENTRGEIEVNTKGGYYGCALQVAAYRANCELVRQLIDLKANVNLCGGKYGYPLQAAVRTGSMGVVEPILSETNINVNAKGGIYSTALQAVARGEYRTRKALPEIARGQVLKQLVQDSEGNNLARDELAKDSKGQPVARKGRDPKASEYVRIAEELFKKGALLDGGKGKLDNPINAAASSGSQPMLNLMLDNFKDKSKISEGWNKEESDVLTKALLTAITQAPKNPIDLAELLIQEGARIQYDRSIDLPNLPLEAAATKNWFEVVKYLLKVKDKSGNIADTLAISGIHGTALRAAIAAAASRPEHENIALCLIENIAEQWGKKETFQLSPGNLNTVERGSFHSIDKQWSQQPIRRDTHGKKLDWTKFDAEYGNILQLATFAGLKETVSLLLAYGAEPNVRDTSQRTALHIAAWSGFPQIVRLLLNAESSVRADYDARDEWGATPLDQAKESLDRGGHPGATETNLQEVIQILRNAMRDTDSEKPGTEFRGPKRNVAPVQKEPKVFAKSVFSMPFWIPGVGFRASILDIWETNNEEWLLQKKPKIEKLLYHKAVLDGIMTPSGKTDKRENKLRWIHIPTNNMTWVEMLITSICQEKNMPAYKSLWGVDPFYTSPELSPHARFIAPQCSRLVRDGSNMQGPEQPDVPSQSHVEGRMTGAQTEPNTTTEPLPHTKTDNPLFLAMPYIHWESHIAQKRLTEVITNVKNETKKTRILNTKTPLWPIEKSNETVATEPHVDGKGQQGGTPEKDSKEDAEDYRELLRRYLFKRRPVHLRRTLDQYYYSHLADTNLRDSDQVVMRKFNESRKELKLNADTKYIGLLKTKAALEGSEQQPSPKPNTLYEPFANTDLNKEPTSISTDLGVEGGVPLSTETNTNAAPKVAIWARIVDKLLAIRWRKELKDIDSKLHKIDQALYYDDNSPVLIIDQLWLWIIDEKTIITSFPRRQYDRNPQDLDPTDETDVLETIVAYLHTSRRPEINNSHTLAELIISQCVGILHKADLDPDLDFLKNYSVQSNKWADKVMQMLSKFVADFEKYMIWIKEQPAESEESIRWFESIFSVTEQTHLLRNIQDIKDELGMLKAVFDDQIQVLTAASGLIEEADFQCIHGCIREVAALERCIHSSKRFVDQSSKHLKLVERMQVQANQAYDTLRNLLNLKQQQAYVLEARVSRNQAISSGEQSKTIMVFTIVTIIFLPLTFITTIFTLPIAEFQRVVLPEGGEFPATPFLRKSYILKYILIVTFTVAVPLIVAAFEIQSLQNGWMKLRWKMAERNRVKKLEKNDGMPEFLREKKKVKTA</sequence>
<reference evidence="6 7" key="1">
    <citation type="journal article" date="2018" name="IMA Fungus">
        <title>IMA Genome-F 9: Draft genome sequence of Annulohypoxylon stygium, Aspergillus mulundensis, Berkeleyomyces basicola (syn. Thielaviopsis basicola), Ceratocystis smalleyi, two Cercospora beticola strains, Coleophoma cylindrospora, Fusarium fracticaudum, Phialophora cf. hyalina, and Morchella septimelata.</title>
        <authorList>
            <person name="Wingfield B.D."/>
            <person name="Bills G.F."/>
            <person name="Dong Y."/>
            <person name="Huang W."/>
            <person name="Nel W.J."/>
            <person name="Swalarsk-Parry B.S."/>
            <person name="Vaghefi N."/>
            <person name="Wilken P.M."/>
            <person name="An Z."/>
            <person name="de Beer Z.W."/>
            <person name="De Vos L."/>
            <person name="Chen L."/>
            <person name="Duong T.A."/>
            <person name="Gao Y."/>
            <person name="Hammerbacher A."/>
            <person name="Kikkert J.R."/>
            <person name="Li Y."/>
            <person name="Li H."/>
            <person name="Li K."/>
            <person name="Li Q."/>
            <person name="Liu X."/>
            <person name="Ma X."/>
            <person name="Naidoo K."/>
            <person name="Pethybridge S.J."/>
            <person name="Sun J."/>
            <person name="Steenkamp E.T."/>
            <person name="van der Nest M.A."/>
            <person name="van Wyk S."/>
            <person name="Wingfield M.J."/>
            <person name="Xiong C."/>
            <person name="Yue Q."/>
            <person name="Zhang X."/>
        </authorList>
    </citation>
    <scope>NUCLEOTIDE SEQUENCE [LARGE SCALE GENOMIC DNA]</scope>
    <source>
        <strain evidence="6 7">BP5796</strain>
    </source>
</reference>
<dbReference type="Gene3D" id="1.20.58.340">
    <property type="entry name" value="Magnesium transport protein CorA, transmembrane region"/>
    <property type="match status" value="1"/>
</dbReference>
<feature type="region of interest" description="Disordered" evidence="4">
    <location>
        <begin position="853"/>
        <end position="893"/>
    </location>
</feature>
<dbReference type="GO" id="GO:0046873">
    <property type="term" value="F:metal ion transmembrane transporter activity"/>
    <property type="evidence" value="ECO:0007669"/>
    <property type="project" value="InterPro"/>
</dbReference>
<dbReference type="GO" id="GO:0016020">
    <property type="term" value="C:membrane"/>
    <property type="evidence" value="ECO:0007669"/>
    <property type="project" value="InterPro"/>
</dbReference>
<evidence type="ECO:0000256" key="2">
    <source>
        <dbReference type="ARBA" id="ARBA00023043"/>
    </source>
</evidence>
<feature type="compositionally biased region" description="Polar residues" evidence="4">
    <location>
        <begin position="878"/>
        <end position="888"/>
    </location>
</feature>
<keyword evidence="7" id="KW-1185">Reference proteome</keyword>
<dbReference type="Proteomes" id="UP000256328">
    <property type="component" value="Unassembled WGS sequence"/>
</dbReference>
<feature type="repeat" description="ANK" evidence="3">
    <location>
        <begin position="625"/>
        <end position="657"/>
    </location>
</feature>
<proteinExistence type="predicted"/>
<dbReference type="SUPFAM" id="SSF48403">
    <property type="entry name" value="Ankyrin repeat"/>
    <property type="match status" value="2"/>
</dbReference>
<dbReference type="EMBL" id="PDLN01000021">
    <property type="protein sequence ID" value="RDW58477.1"/>
    <property type="molecule type" value="Genomic_DNA"/>
</dbReference>
<keyword evidence="2 3" id="KW-0040">ANK repeat</keyword>
<evidence type="ECO:0000313" key="6">
    <source>
        <dbReference type="EMBL" id="RDW58477.1"/>
    </source>
</evidence>
<gene>
    <name evidence="6" type="ORF">BP5796_12407</name>
</gene>
<evidence type="ECO:0000256" key="1">
    <source>
        <dbReference type="ARBA" id="ARBA00022737"/>
    </source>
</evidence>
<feature type="compositionally biased region" description="Polar residues" evidence="4">
    <location>
        <begin position="856"/>
        <end position="871"/>
    </location>
</feature>
<feature type="compositionally biased region" description="Basic and acidic residues" evidence="4">
    <location>
        <begin position="23"/>
        <end position="48"/>
    </location>
</feature>
<feature type="region of interest" description="Disordered" evidence="4">
    <location>
        <begin position="195"/>
        <end position="218"/>
    </location>
</feature>
<dbReference type="SMART" id="SM00248">
    <property type="entry name" value="ANK"/>
    <property type="match status" value="8"/>
</dbReference>
<comment type="caution">
    <text evidence="6">The sequence shown here is derived from an EMBL/GenBank/DDBJ whole genome shotgun (WGS) entry which is preliminary data.</text>
</comment>
<dbReference type="PANTHER" id="PTHR24198:SF165">
    <property type="entry name" value="ANKYRIN REPEAT-CONTAINING PROTEIN-RELATED"/>
    <property type="match status" value="1"/>
</dbReference>
<dbReference type="InterPro" id="IPR002523">
    <property type="entry name" value="MgTranspt_CorA/ZnTranspt_ZntB"/>
</dbReference>
<keyword evidence="5" id="KW-0472">Membrane</keyword>
<feature type="repeat" description="ANK" evidence="3">
    <location>
        <begin position="134"/>
        <end position="166"/>
    </location>
</feature>
<feature type="region of interest" description="Disordered" evidence="4">
    <location>
        <begin position="946"/>
        <end position="974"/>
    </location>
</feature>
<evidence type="ECO:0000256" key="4">
    <source>
        <dbReference type="SAM" id="MobiDB-lite"/>
    </source>
</evidence>
<evidence type="ECO:0000256" key="5">
    <source>
        <dbReference type="SAM" id="Phobius"/>
    </source>
</evidence>
<accession>A0A3D8Q9Y6</accession>
<keyword evidence="5" id="KW-0812">Transmembrane</keyword>
<keyword evidence="1" id="KW-0677">Repeat</keyword>
<feature type="transmembrane region" description="Helical" evidence="5">
    <location>
        <begin position="1403"/>
        <end position="1430"/>
    </location>
</feature>
<feature type="repeat" description="ANK" evidence="3">
    <location>
        <begin position="592"/>
        <end position="624"/>
    </location>
</feature>
<dbReference type="InterPro" id="IPR036770">
    <property type="entry name" value="Ankyrin_rpt-contain_sf"/>
</dbReference>
<dbReference type="InterPro" id="IPR002110">
    <property type="entry name" value="Ankyrin_rpt"/>
</dbReference>
<evidence type="ECO:0000256" key="3">
    <source>
        <dbReference type="PROSITE-ProRule" id="PRU00023"/>
    </source>
</evidence>
<dbReference type="PANTHER" id="PTHR24198">
    <property type="entry name" value="ANKYRIN REPEAT AND PROTEIN KINASE DOMAIN-CONTAINING PROTEIN"/>
    <property type="match status" value="1"/>
</dbReference>
<dbReference type="Gene3D" id="1.25.40.20">
    <property type="entry name" value="Ankyrin repeat-containing domain"/>
    <property type="match status" value="4"/>
</dbReference>
<evidence type="ECO:0000313" key="7">
    <source>
        <dbReference type="Proteomes" id="UP000256328"/>
    </source>
</evidence>
<protein>
    <submittedName>
        <fullName evidence="6">Uncharacterized protein</fullName>
    </submittedName>
</protein>
<dbReference type="Pfam" id="PF01544">
    <property type="entry name" value="CorA"/>
    <property type="match status" value="1"/>
</dbReference>
<dbReference type="PROSITE" id="PS50297">
    <property type="entry name" value="ANK_REP_REGION"/>
    <property type="match status" value="1"/>
</dbReference>
<feature type="compositionally biased region" description="Polar residues" evidence="4">
    <location>
        <begin position="1"/>
        <end position="17"/>
    </location>
</feature>
<feature type="region of interest" description="Disordered" evidence="4">
    <location>
        <begin position="1"/>
        <end position="65"/>
    </location>
</feature>
<dbReference type="Pfam" id="PF12796">
    <property type="entry name" value="Ank_2"/>
    <property type="match status" value="2"/>
</dbReference>
<name>A0A3D8Q9Y6_9HELO</name>
<dbReference type="PROSITE" id="PS50088">
    <property type="entry name" value="ANK_REPEAT"/>
    <property type="match status" value="3"/>
</dbReference>
<organism evidence="6 7">
    <name type="scientific">Coleophoma crateriformis</name>
    <dbReference type="NCBI Taxonomy" id="565419"/>
    <lineage>
        <taxon>Eukaryota</taxon>
        <taxon>Fungi</taxon>
        <taxon>Dikarya</taxon>
        <taxon>Ascomycota</taxon>
        <taxon>Pezizomycotina</taxon>
        <taxon>Leotiomycetes</taxon>
        <taxon>Helotiales</taxon>
        <taxon>Dermateaceae</taxon>
        <taxon>Coleophoma</taxon>
    </lineage>
</organism>